<evidence type="ECO:0000313" key="6">
    <source>
        <dbReference type="EMBL" id="JAV64204.1"/>
    </source>
</evidence>
<dbReference type="Proteomes" id="UP000327044">
    <property type="component" value="Unassembled WGS sequence"/>
</dbReference>
<dbReference type="InterPro" id="IPR002893">
    <property type="entry name" value="Znf_MYND"/>
</dbReference>
<evidence type="ECO:0000256" key="3">
    <source>
        <dbReference type="ARBA" id="ARBA00022833"/>
    </source>
</evidence>
<evidence type="ECO:0000256" key="4">
    <source>
        <dbReference type="PROSITE-ProRule" id="PRU00134"/>
    </source>
</evidence>
<evidence type="ECO:0000313" key="8">
    <source>
        <dbReference type="Proteomes" id="UP000327044"/>
    </source>
</evidence>
<protein>
    <recommendedName>
        <fullName evidence="5">MYND-type domain-containing protein</fullName>
    </recommendedName>
</protein>
<dbReference type="GO" id="GO:0008270">
    <property type="term" value="F:zinc ion binding"/>
    <property type="evidence" value="ECO:0007669"/>
    <property type="project" value="UniProtKB-KW"/>
</dbReference>
<organism evidence="6">
    <name type="scientific">Photinus pyralis</name>
    <name type="common">Common eastern firefly</name>
    <name type="synonym">Lampyris pyralis</name>
    <dbReference type="NCBI Taxonomy" id="7054"/>
    <lineage>
        <taxon>Eukaryota</taxon>
        <taxon>Metazoa</taxon>
        <taxon>Ecdysozoa</taxon>
        <taxon>Arthropoda</taxon>
        <taxon>Hexapoda</taxon>
        <taxon>Insecta</taxon>
        <taxon>Pterygota</taxon>
        <taxon>Neoptera</taxon>
        <taxon>Endopterygota</taxon>
        <taxon>Coleoptera</taxon>
        <taxon>Polyphaga</taxon>
        <taxon>Elateriformia</taxon>
        <taxon>Elateroidea</taxon>
        <taxon>Lampyridae</taxon>
        <taxon>Lampyrinae</taxon>
        <taxon>Photinus</taxon>
    </lineage>
</organism>
<dbReference type="PANTHER" id="PTHR28069">
    <property type="entry name" value="GH20023P"/>
    <property type="match status" value="1"/>
</dbReference>
<dbReference type="SUPFAM" id="SSF144232">
    <property type="entry name" value="HIT/MYND zinc finger-like"/>
    <property type="match status" value="2"/>
</dbReference>
<keyword evidence="2 4" id="KW-0863">Zinc-finger</keyword>
<dbReference type="AlphaFoldDB" id="A0A1Y1KSB4"/>
<name>A0A1Y1KSB4_PHOPY</name>
<dbReference type="InterPro" id="IPR046824">
    <property type="entry name" value="Mss51-like_C"/>
</dbReference>
<keyword evidence="3" id="KW-0862">Zinc</keyword>
<dbReference type="InParanoid" id="A0A1Y1KSB4"/>
<dbReference type="Gene3D" id="6.10.140.2220">
    <property type="match status" value="1"/>
</dbReference>
<evidence type="ECO:0000256" key="1">
    <source>
        <dbReference type="ARBA" id="ARBA00022723"/>
    </source>
</evidence>
<dbReference type="EMBL" id="GEZM01075213">
    <property type="protein sequence ID" value="JAV64204.1"/>
    <property type="molecule type" value="Transcribed_RNA"/>
</dbReference>
<dbReference type="OrthoDB" id="5282002at2759"/>
<gene>
    <name evidence="7" type="ORF">PPYR_01257</name>
</gene>
<reference evidence="7" key="3">
    <citation type="submission" date="2019-08" db="EMBL/GenBank/DDBJ databases">
        <authorList>
            <consortium name="Photinus pyralis genome working group"/>
            <person name="Fallon T.R."/>
            <person name="Sander Lower S.E."/>
            <person name="Weng J.-K."/>
        </authorList>
    </citation>
    <scope>NUCLEOTIDE SEQUENCE</scope>
    <source>
        <strain evidence="7">1611_PpyrPB1</strain>
        <tissue evidence="7">Whole body</tissue>
    </source>
</reference>
<dbReference type="EMBL" id="VVIM01000001">
    <property type="protein sequence ID" value="KAB0804287.1"/>
    <property type="molecule type" value="Genomic_DNA"/>
</dbReference>
<sequence length="408" mass="47446">MSLSNNFYYFGVCHFCKTTPTELRRCSGCKIVAYCSKEHQKLDWRNHRELCKVIAFTFVNDNTPSGSFEEWTRYRLNMQRQWVSLLKRDLQPFECQMWMFPRVCNWCYAKSNLTDCPKCCNVAYCSNEHSFCDRGIHKKFCAALRVCLDIDWYLTKVQSYPEIDIKQVACLSGLPRDMSELLKLLRNEENEKSVICKSLKSEALSPGSVIAYSIQESLYDYTSNDKYIIHIVGAAAAEGTTDWILTSELLLHAFNYIHEVLFILIGPEAVDIPENINLCQTCKSRGKKVSLKVKKALYHDVVENIEKPNLVLALNCGLHEFEDQACDEWYSSIPFMIINKVPFVFTSYTHEEMLKDINYIKKFIPDVELYIVMSRENPFASFRPIRDWCTKDIPVFYSNAFITIVKMV</sequence>
<evidence type="ECO:0000259" key="5">
    <source>
        <dbReference type="PROSITE" id="PS50865"/>
    </source>
</evidence>
<dbReference type="PROSITE" id="PS01360">
    <property type="entry name" value="ZF_MYND_1"/>
    <property type="match status" value="2"/>
</dbReference>
<reference evidence="6" key="1">
    <citation type="journal article" date="2016" name="Sci. Rep.">
        <title>Molecular characterization of firefly nuptial gifts: a multi-omics approach sheds light on postcopulatory sexual selection.</title>
        <authorList>
            <person name="Al-Wathiqui N."/>
            <person name="Fallon T.R."/>
            <person name="South A."/>
            <person name="Weng J.K."/>
            <person name="Lewis S.M."/>
        </authorList>
    </citation>
    <scope>NUCLEOTIDE SEQUENCE</scope>
</reference>
<feature type="domain" description="MYND-type" evidence="5">
    <location>
        <begin position="13"/>
        <end position="51"/>
    </location>
</feature>
<proteinExistence type="predicted"/>
<reference evidence="7 8" key="2">
    <citation type="journal article" date="2018" name="Elife">
        <title>Firefly genomes illuminate parallel origins of bioluminescence in beetles.</title>
        <authorList>
            <person name="Fallon T.R."/>
            <person name="Lower S.E."/>
            <person name="Chang C.H."/>
            <person name="Bessho-Uehara M."/>
            <person name="Martin G.J."/>
            <person name="Bewick A.J."/>
            <person name="Behringer M."/>
            <person name="Debat H.J."/>
            <person name="Wong I."/>
            <person name="Day J.C."/>
            <person name="Suvorov A."/>
            <person name="Silva C.J."/>
            <person name="Stanger-Hall K.F."/>
            <person name="Hall D.W."/>
            <person name="Schmitz R.J."/>
            <person name="Nelson D.R."/>
            <person name="Lewis S.M."/>
            <person name="Shigenobu S."/>
            <person name="Bybee S.M."/>
            <person name="Larracuente A.M."/>
            <person name="Oba Y."/>
            <person name="Weng J.K."/>
        </authorList>
    </citation>
    <scope>NUCLEOTIDE SEQUENCE [LARGE SCALE GENOMIC DNA]</scope>
    <source>
        <strain evidence="7">1611_PpyrPB1</strain>
        <tissue evidence="7">Whole body</tissue>
    </source>
</reference>
<dbReference type="PROSITE" id="PS50865">
    <property type="entry name" value="ZF_MYND_2"/>
    <property type="match status" value="1"/>
</dbReference>
<evidence type="ECO:0000313" key="7">
    <source>
        <dbReference type="EMBL" id="KAB0804287.1"/>
    </source>
</evidence>
<keyword evidence="8" id="KW-1185">Reference proteome</keyword>
<accession>A0A1Y1KSB4</accession>
<evidence type="ECO:0000256" key="2">
    <source>
        <dbReference type="ARBA" id="ARBA00022771"/>
    </source>
</evidence>
<dbReference type="PANTHER" id="PTHR28069:SF2">
    <property type="entry name" value="GH20023P"/>
    <property type="match status" value="1"/>
</dbReference>
<dbReference type="Pfam" id="PF01753">
    <property type="entry name" value="zf-MYND"/>
    <property type="match status" value="1"/>
</dbReference>
<dbReference type="Pfam" id="PF20179">
    <property type="entry name" value="MSS51_C"/>
    <property type="match status" value="1"/>
</dbReference>
<keyword evidence="1" id="KW-0479">Metal-binding</keyword>